<dbReference type="InterPro" id="IPR002156">
    <property type="entry name" value="RNaseH_domain"/>
</dbReference>
<keyword evidence="4" id="KW-1185">Reference proteome</keyword>
<feature type="domain" description="RNase H type-1" evidence="1">
    <location>
        <begin position="232"/>
        <end position="351"/>
    </location>
</feature>
<evidence type="ECO:0008006" key="5">
    <source>
        <dbReference type="Google" id="ProtNLM"/>
    </source>
</evidence>
<dbReference type="CDD" id="cd06222">
    <property type="entry name" value="RNase_H_like"/>
    <property type="match status" value="1"/>
</dbReference>
<dbReference type="Gene3D" id="3.30.420.10">
    <property type="entry name" value="Ribonuclease H-like superfamily/Ribonuclease H"/>
    <property type="match status" value="1"/>
</dbReference>
<protein>
    <recommendedName>
        <fullName evidence="5">Reverse transcriptase</fullName>
    </recommendedName>
</protein>
<dbReference type="PANTHER" id="PTHR47074:SF61">
    <property type="entry name" value="RNASE H TYPE-1 DOMAIN-CONTAINING PROTEIN"/>
    <property type="match status" value="1"/>
</dbReference>
<dbReference type="Pfam" id="PF13456">
    <property type="entry name" value="RVT_3"/>
    <property type="match status" value="1"/>
</dbReference>
<dbReference type="InterPro" id="IPR012337">
    <property type="entry name" value="RNaseH-like_sf"/>
</dbReference>
<gene>
    <name evidence="3" type="ORF">V6N12_020620</name>
</gene>
<evidence type="ECO:0000259" key="2">
    <source>
        <dbReference type="Pfam" id="PF13966"/>
    </source>
</evidence>
<comment type="caution">
    <text evidence="3">The sequence shown here is derived from an EMBL/GenBank/DDBJ whole genome shotgun (WGS) entry which is preliminary data.</text>
</comment>
<dbReference type="InterPro" id="IPR044730">
    <property type="entry name" value="RNase_H-like_dom_plant"/>
</dbReference>
<proteinExistence type="predicted"/>
<name>A0ABR2D1A3_9ROSI</name>
<dbReference type="PANTHER" id="PTHR47074">
    <property type="entry name" value="BNAC02G40300D PROTEIN"/>
    <property type="match status" value="1"/>
</dbReference>
<dbReference type="Pfam" id="PF13966">
    <property type="entry name" value="zf-RVT"/>
    <property type="match status" value="1"/>
</dbReference>
<organism evidence="3 4">
    <name type="scientific">Hibiscus sabdariffa</name>
    <name type="common">roselle</name>
    <dbReference type="NCBI Taxonomy" id="183260"/>
    <lineage>
        <taxon>Eukaryota</taxon>
        <taxon>Viridiplantae</taxon>
        <taxon>Streptophyta</taxon>
        <taxon>Embryophyta</taxon>
        <taxon>Tracheophyta</taxon>
        <taxon>Spermatophyta</taxon>
        <taxon>Magnoliopsida</taxon>
        <taxon>eudicotyledons</taxon>
        <taxon>Gunneridae</taxon>
        <taxon>Pentapetalae</taxon>
        <taxon>rosids</taxon>
        <taxon>malvids</taxon>
        <taxon>Malvales</taxon>
        <taxon>Malvaceae</taxon>
        <taxon>Malvoideae</taxon>
        <taxon>Hibiscus</taxon>
    </lineage>
</organism>
<sequence length="386" mass="43555">MFPAIKANQILGMPLPATPLADLRIWRGDRSVIYSVQSGYRWLIHSCHGSSGDPNVIEENWLNDFLGSLWSLSLSPKIKIHFWRFMNNFIPTFSNLQVRQIGVSSQCVLCGSDIETVYHLAQGCPFAQQVLQGLGIVSSSCPADVNLFRWFASLFKSLHTHSKQLVVIANWAIWGVRNKVLHGGVVQTSGEIVNFSRLSLQEWKYSNFDLLEKVVKKKDSWSPPMIGRVKVNFDASFNQSLLQSVSRIVIRNSDGLLMAAGSYPNSHVVSPEMAEALACEQALTLSKDLGFRKIEVEGDALTIISKLRNPTVDRSMFRAIYHNIYVKKYDFEFLSFGHVKRENNNAAHVLACIGRSISTPMVWIEVGPPEVEEVIRTDRWWENQTA</sequence>
<dbReference type="InterPro" id="IPR026960">
    <property type="entry name" value="RVT-Znf"/>
</dbReference>
<accession>A0ABR2D1A3</accession>
<evidence type="ECO:0000313" key="4">
    <source>
        <dbReference type="Proteomes" id="UP001472677"/>
    </source>
</evidence>
<reference evidence="3 4" key="1">
    <citation type="journal article" date="2024" name="G3 (Bethesda)">
        <title>Genome assembly of Hibiscus sabdariffa L. provides insights into metabolisms of medicinal natural products.</title>
        <authorList>
            <person name="Kim T."/>
        </authorList>
    </citation>
    <scope>NUCLEOTIDE SEQUENCE [LARGE SCALE GENOMIC DNA]</scope>
    <source>
        <strain evidence="3">TK-2024</strain>
        <tissue evidence="3">Old leaves</tissue>
    </source>
</reference>
<feature type="domain" description="Reverse transcriptase zinc-binding" evidence="2">
    <location>
        <begin position="64"/>
        <end position="130"/>
    </location>
</feature>
<evidence type="ECO:0000259" key="1">
    <source>
        <dbReference type="Pfam" id="PF13456"/>
    </source>
</evidence>
<dbReference type="Proteomes" id="UP001472677">
    <property type="component" value="Unassembled WGS sequence"/>
</dbReference>
<dbReference type="SUPFAM" id="SSF53098">
    <property type="entry name" value="Ribonuclease H-like"/>
    <property type="match status" value="1"/>
</dbReference>
<dbReference type="InterPro" id="IPR036397">
    <property type="entry name" value="RNaseH_sf"/>
</dbReference>
<evidence type="ECO:0000313" key="3">
    <source>
        <dbReference type="EMBL" id="KAK8526139.1"/>
    </source>
</evidence>
<dbReference type="InterPro" id="IPR052929">
    <property type="entry name" value="RNase_H-like_EbsB-rel"/>
</dbReference>
<dbReference type="EMBL" id="JBBPBM010000039">
    <property type="protein sequence ID" value="KAK8526139.1"/>
    <property type="molecule type" value="Genomic_DNA"/>
</dbReference>